<organism evidence="1 2">
    <name type="scientific">Paenibacillus baekrokdamisoli</name>
    <dbReference type="NCBI Taxonomy" id="1712516"/>
    <lineage>
        <taxon>Bacteria</taxon>
        <taxon>Bacillati</taxon>
        <taxon>Bacillota</taxon>
        <taxon>Bacilli</taxon>
        <taxon>Bacillales</taxon>
        <taxon>Paenibacillaceae</taxon>
        <taxon>Paenibacillus</taxon>
    </lineage>
</organism>
<dbReference type="OrthoDB" id="5845122at2"/>
<dbReference type="Pfam" id="PF00395">
    <property type="entry name" value="SLH"/>
    <property type="match status" value="1"/>
</dbReference>
<name>A0A3G9IUS3_9BACL</name>
<dbReference type="Proteomes" id="UP000275368">
    <property type="component" value="Chromosome"/>
</dbReference>
<dbReference type="PROSITE" id="PS51272">
    <property type="entry name" value="SLH"/>
    <property type="match status" value="1"/>
</dbReference>
<keyword evidence="2" id="KW-1185">Reference proteome</keyword>
<proteinExistence type="predicted"/>
<dbReference type="RefSeq" id="WP_125660861.1">
    <property type="nucleotide sequence ID" value="NZ_AP019308.1"/>
</dbReference>
<accession>A0A3G9IUS3</accession>
<dbReference type="InterPro" id="IPR001119">
    <property type="entry name" value="SLH_dom"/>
</dbReference>
<dbReference type="EMBL" id="AP019308">
    <property type="protein sequence ID" value="BBH22557.1"/>
    <property type="molecule type" value="Genomic_DNA"/>
</dbReference>
<evidence type="ECO:0000313" key="1">
    <source>
        <dbReference type="EMBL" id="BBH22557.1"/>
    </source>
</evidence>
<protein>
    <submittedName>
        <fullName evidence="1">Uncharacterized protein</fullName>
    </submittedName>
</protein>
<gene>
    <name evidence="1" type="ORF">Back11_39020</name>
</gene>
<reference evidence="1 2" key="1">
    <citation type="submission" date="2018-11" db="EMBL/GenBank/DDBJ databases">
        <title>Complete genome sequence of Paenibacillus baekrokdamisoli strain KCTC 33723.</title>
        <authorList>
            <person name="Kang S.W."/>
            <person name="Lee K.C."/>
            <person name="Kim K.K."/>
            <person name="Kim J.S."/>
            <person name="Kim D.S."/>
            <person name="Ko S.H."/>
            <person name="Yang S.H."/>
            <person name="Lee J.S."/>
        </authorList>
    </citation>
    <scope>NUCLEOTIDE SEQUENCE [LARGE SCALE GENOMIC DNA]</scope>
    <source>
        <strain evidence="1 2">KCTC 33723</strain>
    </source>
</reference>
<evidence type="ECO:0000313" key="2">
    <source>
        <dbReference type="Proteomes" id="UP000275368"/>
    </source>
</evidence>
<sequence length="111" mass="11985">MNPVNKLSDAAKVLIGSHRADFLMALGMLSGADMNEYKQNSFTDVSSTSAAMPYIEWAVQNKIVQGIGNNKFAPDSPITREQMAVMMAIGGTILFYRGSLIRNAGGLLKSK</sequence>
<dbReference type="KEGG" id="pbk:Back11_39020"/>
<dbReference type="AlphaFoldDB" id="A0A3G9IUS3"/>